<name>A0A2T0WBR9_9BACT</name>
<evidence type="ECO:0000313" key="2">
    <source>
        <dbReference type="Proteomes" id="UP000238157"/>
    </source>
</evidence>
<gene>
    <name evidence="1" type="ORF">CLW00_12314</name>
</gene>
<reference evidence="1 2" key="1">
    <citation type="submission" date="2018-03" db="EMBL/GenBank/DDBJ databases">
        <title>Genomic Encyclopedia of Archaeal and Bacterial Type Strains, Phase II (KMG-II): from individual species to whole genera.</title>
        <authorList>
            <person name="Goeker M."/>
        </authorList>
    </citation>
    <scope>NUCLEOTIDE SEQUENCE [LARGE SCALE GENOMIC DNA]</scope>
    <source>
        <strain evidence="1 2">DSM 27929</strain>
    </source>
</reference>
<sequence length="528" mass="60910">MVVLHRLILVVFLCCFCHGVFGQISFGERIETIKEFTSQPVWIKTFEEHFFAYQSNVADAERQIDLKIFVANQDFTNHKILDVPLRWSHVIKKQKVYGDKIYFLCENTDHHLNENYLLTVDLNSKEVEELELNTTIKERITDFDVLGKTVLLMFYSQKRLVAQALEITTDKIFTVEDVFQPGMTLQEVYHDELSGVFNLIFNFRTRDSGKSYLMSTINKEGVLLRNYLFESEYKNRENIEILLSGSGALKFIAGTVGLTNRVGYNGYYAGYLAEGSDPFNNIIEINDLPGFFGFEKDGGEKSMKKWERSKNPSLNGVLSAKDLIQNEKGYLLHSDHFLAVGNSFYIKDGVYDHNYYRLNPMKNLSIGRKGGMDDSFIDQTGQYVKRDLGDPKIYFSFISSHFVQFDNNGNVLWDYAIPLPKKSTFVPLSYGQFVSGSGDHFVYEFDGKLFYSQILEGEIKELNQEIEIPEPQKSNKILKVENYDLELKSLNNGSFLLSGRQKLRFVDDKDEVVDQVSFIFQELKVNEF</sequence>
<evidence type="ECO:0000313" key="1">
    <source>
        <dbReference type="EMBL" id="PRY84076.1"/>
    </source>
</evidence>
<proteinExistence type="predicted"/>
<comment type="caution">
    <text evidence="1">The sequence shown here is derived from an EMBL/GenBank/DDBJ whole genome shotgun (WGS) entry which is preliminary data.</text>
</comment>
<dbReference type="EMBL" id="PVTR01000023">
    <property type="protein sequence ID" value="PRY84076.1"/>
    <property type="molecule type" value="Genomic_DNA"/>
</dbReference>
<organism evidence="1 2">
    <name type="scientific">Mongoliibacter ruber</name>
    <dbReference type="NCBI Taxonomy" id="1750599"/>
    <lineage>
        <taxon>Bacteria</taxon>
        <taxon>Pseudomonadati</taxon>
        <taxon>Bacteroidota</taxon>
        <taxon>Cytophagia</taxon>
        <taxon>Cytophagales</taxon>
        <taxon>Cyclobacteriaceae</taxon>
        <taxon>Mongoliibacter</taxon>
    </lineage>
</organism>
<keyword evidence="2" id="KW-1185">Reference proteome</keyword>
<accession>A0A2T0WBR9</accession>
<dbReference type="Proteomes" id="UP000238157">
    <property type="component" value="Unassembled WGS sequence"/>
</dbReference>
<protein>
    <submittedName>
        <fullName evidence="1">Uncharacterized protein</fullName>
    </submittedName>
</protein>
<dbReference type="RefSeq" id="WP_245917428.1">
    <property type="nucleotide sequence ID" value="NZ_PVTR01000023.1"/>
</dbReference>
<dbReference type="AlphaFoldDB" id="A0A2T0WBR9"/>